<dbReference type="AlphaFoldDB" id="A0A5N5ER69"/>
<sequence>MNSALAPVMRLVPVLRNLVRTHRLERASPERLDAERRRLLVRLVRHAQADVPRYRELIAPETAAAFRGPEDLPSLPTLDRAEFHDRAPEELLAAGFTTANTKAGTTSGSSGIPITIRNSEHDLGYLRASYLYDMLASGLRPWDRMAYFRVTPFLRHPLERFGLLRTFHIDTSTTLDDQVEAFLAARPTFLVGFPHVIASVVEELERRGVRYGAARRVLFGGERLTPTARARVLGHLGARCHEVYASVEVFTIARTCRRGALHLRAADVVVELEQDDGSVVPADGTREAEGEILVTRLHSEAMPLIRYRLGDRVAVGPADCGCGRHTPVVLRVQGRSQDRFRGVDGREFYADFLTYAVQDFAEVSRMQLVQERPGQVTVRVVLAAGSGVAGSGVAGSGVAGSGVAGSDAAEAGTTVTERIAAAVREAVPGFDVRVEAVRSIAPEANGKIRIVKVEAPAR</sequence>
<dbReference type="PANTHER" id="PTHR36932:SF1">
    <property type="entry name" value="CAPSULAR POLYSACCHARIDE BIOSYNTHESIS PROTEIN"/>
    <property type="match status" value="1"/>
</dbReference>
<organism evidence="1 2">
    <name type="scientific">Streptomyces arboris</name>
    <dbReference type="NCBI Taxonomy" id="2600619"/>
    <lineage>
        <taxon>Bacteria</taxon>
        <taxon>Bacillati</taxon>
        <taxon>Actinomycetota</taxon>
        <taxon>Actinomycetes</taxon>
        <taxon>Kitasatosporales</taxon>
        <taxon>Streptomycetaceae</taxon>
        <taxon>Streptomyces</taxon>
    </lineage>
</organism>
<comment type="caution">
    <text evidence="1">The sequence shown here is derived from an EMBL/GenBank/DDBJ whole genome shotgun (WGS) entry which is preliminary data.</text>
</comment>
<dbReference type="RefSeq" id="WP_151510986.1">
    <property type="nucleotide sequence ID" value="NZ_VYUA01000013.1"/>
</dbReference>
<proteinExistence type="predicted"/>
<evidence type="ECO:0000313" key="2">
    <source>
        <dbReference type="Proteomes" id="UP000326907"/>
    </source>
</evidence>
<evidence type="ECO:0000313" key="1">
    <source>
        <dbReference type="EMBL" id="KAB2591390.1"/>
    </source>
</evidence>
<dbReference type="SUPFAM" id="SSF56801">
    <property type="entry name" value="Acetyl-CoA synthetase-like"/>
    <property type="match status" value="1"/>
</dbReference>
<dbReference type="GO" id="GO:0016874">
    <property type="term" value="F:ligase activity"/>
    <property type="evidence" value="ECO:0007669"/>
    <property type="project" value="UniProtKB-KW"/>
</dbReference>
<accession>A0A5N5ER69</accession>
<dbReference type="InterPro" id="IPR042099">
    <property type="entry name" value="ANL_N_sf"/>
</dbReference>
<dbReference type="EMBL" id="VYUA01000013">
    <property type="protein sequence ID" value="KAB2591390.1"/>
    <property type="molecule type" value="Genomic_DNA"/>
</dbReference>
<dbReference type="Proteomes" id="UP000326907">
    <property type="component" value="Unassembled WGS sequence"/>
</dbReference>
<reference evidence="1 2" key="1">
    <citation type="submission" date="2019-09" db="EMBL/GenBank/DDBJ databases">
        <authorList>
            <person name="Liu P."/>
        </authorList>
    </citation>
    <scope>NUCLEOTIDE SEQUENCE [LARGE SCALE GENOMIC DNA]</scope>
    <source>
        <strain evidence="1 2">TRM68085</strain>
    </source>
</reference>
<dbReference type="Gene3D" id="3.40.50.12780">
    <property type="entry name" value="N-terminal domain of ligase-like"/>
    <property type="match status" value="1"/>
</dbReference>
<gene>
    <name evidence="1" type="ORF">F5983_16460</name>
</gene>
<keyword evidence="2" id="KW-1185">Reference proteome</keyword>
<protein>
    <submittedName>
        <fullName evidence="1">Phenylacetate--CoA ligase family protein</fullName>
    </submittedName>
</protein>
<keyword evidence="1" id="KW-0436">Ligase</keyword>
<dbReference type="PANTHER" id="PTHR36932">
    <property type="entry name" value="CAPSULAR POLYSACCHARIDE BIOSYNTHESIS PROTEIN"/>
    <property type="match status" value="1"/>
</dbReference>
<name>A0A5N5ER69_9ACTN</name>
<dbReference type="InterPro" id="IPR053158">
    <property type="entry name" value="CapK_Type1_Caps_Biosynth"/>
</dbReference>